<keyword evidence="1" id="KW-1133">Transmembrane helix</keyword>
<dbReference type="EMBL" id="JAVRJZ010000018">
    <property type="protein sequence ID" value="KAK2708915.1"/>
    <property type="molecule type" value="Genomic_DNA"/>
</dbReference>
<protein>
    <recommendedName>
        <fullName evidence="4">Histone-lysine N-methyltransferase SETMAR</fullName>
    </recommendedName>
</protein>
<keyword evidence="3" id="KW-1185">Reference proteome</keyword>
<evidence type="ECO:0000313" key="3">
    <source>
        <dbReference type="Proteomes" id="UP001187531"/>
    </source>
</evidence>
<evidence type="ECO:0008006" key="4">
    <source>
        <dbReference type="Google" id="ProtNLM"/>
    </source>
</evidence>
<dbReference type="Gene3D" id="3.30.420.10">
    <property type="entry name" value="Ribonuclease H-like superfamily/Ribonuclease H"/>
    <property type="match status" value="1"/>
</dbReference>
<accession>A0AA88L5P9</accession>
<feature type="transmembrane region" description="Helical" evidence="1">
    <location>
        <begin position="145"/>
        <end position="166"/>
    </location>
</feature>
<feature type="transmembrane region" description="Helical" evidence="1">
    <location>
        <begin position="81"/>
        <end position="102"/>
    </location>
</feature>
<dbReference type="AlphaFoldDB" id="A0AA88L5P9"/>
<keyword evidence="1" id="KW-0812">Transmembrane</keyword>
<evidence type="ECO:0000313" key="2">
    <source>
        <dbReference type="EMBL" id="KAK2708915.1"/>
    </source>
</evidence>
<proteinExistence type="predicted"/>
<dbReference type="GO" id="GO:0003676">
    <property type="term" value="F:nucleic acid binding"/>
    <property type="evidence" value="ECO:0007669"/>
    <property type="project" value="InterPro"/>
</dbReference>
<dbReference type="Proteomes" id="UP001187531">
    <property type="component" value="Unassembled WGS sequence"/>
</dbReference>
<comment type="caution">
    <text evidence="2">The sequence shown here is derived from an EMBL/GenBank/DDBJ whole genome shotgun (WGS) entry which is preliminary data.</text>
</comment>
<organism evidence="2 3">
    <name type="scientific">Artemia franciscana</name>
    <name type="common">Brine shrimp</name>
    <name type="synonym">Artemia sanfranciscana</name>
    <dbReference type="NCBI Taxonomy" id="6661"/>
    <lineage>
        <taxon>Eukaryota</taxon>
        <taxon>Metazoa</taxon>
        <taxon>Ecdysozoa</taxon>
        <taxon>Arthropoda</taxon>
        <taxon>Crustacea</taxon>
        <taxon>Branchiopoda</taxon>
        <taxon>Anostraca</taxon>
        <taxon>Artemiidae</taxon>
        <taxon>Artemia</taxon>
    </lineage>
</organism>
<name>A0AA88L5P9_ARTSF</name>
<keyword evidence="1" id="KW-0472">Membrane</keyword>
<sequence>MVFCWSTLLNEEPLSMQKHTAKPLKGSSERKKKLGMLAKGIVLLHDNARPHTAGQPHCFLDSFGREVLDHLPYSSDLAPNYYHPMLTFYLLYSGGILNIPVMEKAENAFSRKYFSGKLKINIEFTKPSLSMVKTKYSGDHDKGRILLFNLTFYLLYSGGILNIPVMEKAENAFSRKYFSGKLKINIEFTKPSLSMVKTKYPGDHDKGRILLFNV</sequence>
<evidence type="ECO:0000256" key="1">
    <source>
        <dbReference type="SAM" id="Phobius"/>
    </source>
</evidence>
<dbReference type="InterPro" id="IPR036397">
    <property type="entry name" value="RNaseH_sf"/>
</dbReference>
<reference evidence="2" key="1">
    <citation type="submission" date="2023-07" db="EMBL/GenBank/DDBJ databases">
        <title>Chromosome-level genome assembly of Artemia franciscana.</title>
        <authorList>
            <person name="Jo E."/>
        </authorList>
    </citation>
    <scope>NUCLEOTIDE SEQUENCE</scope>
    <source>
        <tissue evidence="2">Whole body</tissue>
    </source>
</reference>
<gene>
    <name evidence="2" type="ORF">QYM36_014521</name>
</gene>